<keyword evidence="9" id="KW-0012">Acyltransferase</keyword>
<dbReference type="InterPro" id="IPR004255">
    <property type="entry name" value="O-acyltransferase_WSD1_N"/>
</dbReference>
<dbReference type="SUPFAM" id="SSF52777">
    <property type="entry name" value="CoA-dependent acyltransferases"/>
    <property type="match status" value="1"/>
</dbReference>
<protein>
    <recommendedName>
        <fullName evidence="4">diacylglycerol O-acyltransferase</fullName>
        <ecNumber evidence="4">2.3.1.20</ecNumber>
    </recommendedName>
</protein>
<evidence type="ECO:0000256" key="7">
    <source>
        <dbReference type="ARBA" id="ARBA00022798"/>
    </source>
</evidence>
<dbReference type="GO" id="GO:0005886">
    <property type="term" value="C:plasma membrane"/>
    <property type="evidence" value="ECO:0007669"/>
    <property type="project" value="TreeGrafter"/>
</dbReference>
<evidence type="ECO:0000256" key="9">
    <source>
        <dbReference type="ARBA" id="ARBA00023315"/>
    </source>
</evidence>
<dbReference type="InterPro" id="IPR023213">
    <property type="entry name" value="CAT-like_dom_sf"/>
</dbReference>
<dbReference type="EC" id="2.3.1.20" evidence="4"/>
<keyword evidence="6" id="KW-0808">Transferase</keyword>
<dbReference type="GO" id="GO:0006071">
    <property type="term" value="P:glycerol metabolic process"/>
    <property type="evidence" value="ECO:0007669"/>
    <property type="project" value="UniProtKB-KW"/>
</dbReference>
<comment type="pathway">
    <text evidence="2">Lipid metabolism.</text>
</comment>
<reference evidence="13 14" key="1">
    <citation type="submission" date="2018-06" db="EMBL/GenBank/DDBJ databases">
        <title>Streptacidiphilus pinicola sp. nov., isolated from pine grove soil.</title>
        <authorList>
            <person name="Roh S.G."/>
            <person name="Park S."/>
            <person name="Kim M.-K."/>
            <person name="Yun B.-R."/>
            <person name="Park J."/>
            <person name="Kim M.J."/>
            <person name="Kim Y.S."/>
            <person name="Kim S.B."/>
        </authorList>
    </citation>
    <scope>NUCLEOTIDE SEQUENCE [LARGE SCALE GENOMIC DNA]</scope>
    <source>
        <strain evidence="13 14">MMS16-CNU450</strain>
    </source>
</reference>
<proteinExistence type="inferred from homology"/>
<evidence type="ECO:0000256" key="5">
    <source>
        <dbReference type="ARBA" id="ARBA00022516"/>
    </source>
</evidence>
<evidence type="ECO:0000256" key="8">
    <source>
        <dbReference type="ARBA" id="ARBA00023098"/>
    </source>
</evidence>
<dbReference type="UniPathway" id="UPA00282"/>
<dbReference type="EMBL" id="QKYN01000051">
    <property type="protein sequence ID" value="RAG85130.1"/>
    <property type="molecule type" value="Genomic_DNA"/>
</dbReference>
<dbReference type="GO" id="GO:0001666">
    <property type="term" value="P:response to hypoxia"/>
    <property type="evidence" value="ECO:0007669"/>
    <property type="project" value="TreeGrafter"/>
</dbReference>
<name>A0A2X0KE16_9ACTN</name>
<gene>
    <name evidence="13" type="ORF">DN069_13465</name>
</gene>
<dbReference type="Proteomes" id="UP000248889">
    <property type="component" value="Unassembled WGS sequence"/>
</dbReference>
<evidence type="ECO:0000256" key="10">
    <source>
        <dbReference type="ARBA" id="ARBA00048109"/>
    </source>
</evidence>
<comment type="caution">
    <text evidence="13">The sequence shown here is derived from an EMBL/GenBank/DDBJ whole genome shotgun (WGS) entry which is preliminary data.</text>
</comment>
<keyword evidence="14" id="KW-1185">Reference proteome</keyword>
<feature type="domain" description="O-acyltransferase WSD1 C-terminal" evidence="12">
    <location>
        <begin position="271"/>
        <end position="413"/>
    </location>
</feature>
<dbReference type="PANTHER" id="PTHR31650">
    <property type="entry name" value="O-ACYLTRANSFERASE (WSD1-LIKE) FAMILY PROTEIN"/>
    <property type="match status" value="1"/>
</dbReference>
<feature type="domain" description="O-acyltransferase WSD1-like N-terminal" evidence="11">
    <location>
        <begin position="36"/>
        <end position="169"/>
    </location>
</feature>
<dbReference type="Pfam" id="PF03007">
    <property type="entry name" value="WS_DGAT_cat"/>
    <property type="match status" value="1"/>
</dbReference>
<evidence type="ECO:0000259" key="12">
    <source>
        <dbReference type="Pfam" id="PF06974"/>
    </source>
</evidence>
<dbReference type="GO" id="GO:0051701">
    <property type="term" value="P:biological process involved in interaction with host"/>
    <property type="evidence" value="ECO:0007669"/>
    <property type="project" value="TreeGrafter"/>
</dbReference>
<dbReference type="OrthoDB" id="4191848at2"/>
<dbReference type="GO" id="GO:0071731">
    <property type="term" value="P:response to nitric oxide"/>
    <property type="evidence" value="ECO:0007669"/>
    <property type="project" value="TreeGrafter"/>
</dbReference>
<dbReference type="Gene3D" id="3.30.559.10">
    <property type="entry name" value="Chloramphenicol acetyltransferase-like domain"/>
    <property type="match status" value="1"/>
</dbReference>
<sequence length="427" mass="46039">MFHSASLTPLDELMTRWPFSPSVAGVAVTCEGPMPAASRIAELVRERLGPFPRLGWVLTPPGGPRLARRHRWVPQPDFDVADQIVFDSGAQSFQELALRLMTEPLSPDRPPWRLHVLPEPDGSGFTLLMRAHHSLLDGRSFTTLFRALLDDVPAPPTSHATRTEQRPLQRIGSVTRALRTSFSPGTAVPMPNHGPSSPAYAWCAVPPQVFERARAAVPGHVATATEVFVAAAAGTFRSHLGSWPPASGPERSLFVAVPMDMRRADQGHRLGNAFGAARVPLPVATEDPVARLAACRGLVRSGEHQAALRFGNSLLRALSLVGPRLVDAILAPQYDPAYSAGCCTSLPLTGEGLAFDRHPLRQLRGFPMVPPHGTATFFLLGCSEGYTLNVATNSGSGDARLLADSMLRELHQLAAHAQGVSRYAERC</sequence>
<accession>A0A2X0KE16</accession>
<dbReference type="InterPro" id="IPR045034">
    <property type="entry name" value="O-acyltransferase_WSD1-like"/>
</dbReference>
<keyword evidence="8" id="KW-0443">Lipid metabolism</keyword>
<evidence type="ECO:0000259" key="11">
    <source>
        <dbReference type="Pfam" id="PF03007"/>
    </source>
</evidence>
<dbReference type="Pfam" id="PF06974">
    <property type="entry name" value="WS_DGAT_C"/>
    <property type="match status" value="1"/>
</dbReference>
<comment type="pathway">
    <text evidence="1">Glycerolipid metabolism; triacylglycerol biosynthesis.</text>
</comment>
<evidence type="ECO:0000313" key="14">
    <source>
        <dbReference type="Proteomes" id="UP000248889"/>
    </source>
</evidence>
<evidence type="ECO:0000256" key="4">
    <source>
        <dbReference type="ARBA" id="ARBA00013244"/>
    </source>
</evidence>
<keyword evidence="5" id="KW-0444">Lipid biosynthesis</keyword>
<evidence type="ECO:0000256" key="6">
    <source>
        <dbReference type="ARBA" id="ARBA00022679"/>
    </source>
</evidence>
<evidence type="ECO:0000256" key="3">
    <source>
        <dbReference type="ARBA" id="ARBA00009587"/>
    </source>
</evidence>
<dbReference type="GO" id="GO:0004144">
    <property type="term" value="F:diacylglycerol O-acyltransferase activity"/>
    <property type="evidence" value="ECO:0007669"/>
    <property type="project" value="UniProtKB-EC"/>
</dbReference>
<dbReference type="RefSeq" id="WP_111501190.1">
    <property type="nucleotide sequence ID" value="NZ_QKYN01000051.1"/>
</dbReference>
<evidence type="ECO:0000256" key="1">
    <source>
        <dbReference type="ARBA" id="ARBA00004771"/>
    </source>
</evidence>
<keyword evidence="7" id="KW-0319">Glycerol metabolism</keyword>
<evidence type="ECO:0000313" key="13">
    <source>
        <dbReference type="EMBL" id="RAG85130.1"/>
    </source>
</evidence>
<comment type="catalytic activity">
    <reaction evidence="10">
        <text>an acyl-CoA + a 1,2-diacyl-sn-glycerol = a triacyl-sn-glycerol + CoA</text>
        <dbReference type="Rhea" id="RHEA:10868"/>
        <dbReference type="ChEBI" id="CHEBI:17815"/>
        <dbReference type="ChEBI" id="CHEBI:57287"/>
        <dbReference type="ChEBI" id="CHEBI:58342"/>
        <dbReference type="ChEBI" id="CHEBI:64615"/>
        <dbReference type="EC" id="2.3.1.20"/>
    </reaction>
</comment>
<dbReference type="GO" id="GO:0019432">
    <property type="term" value="P:triglyceride biosynthetic process"/>
    <property type="evidence" value="ECO:0007669"/>
    <property type="project" value="UniProtKB-UniPathway"/>
</dbReference>
<dbReference type="AlphaFoldDB" id="A0A2X0KE16"/>
<organism evidence="13 14">
    <name type="scientific">Streptacidiphilus pinicola</name>
    <dbReference type="NCBI Taxonomy" id="2219663"/>
    <lineage>
        <taxon>Bacteria</taxon>
        <taxon>Bacillati</taxon>
        <taxon>Actinomycetota</taxon>
        <taxon>Actinomycetes</taxon>
        <taxon>Kitasatosporales</taxon>
        <taxon>Streptomycetaceae</taxon>
        <taxon>Streptacidiphilus</taxon>
    </lineage>
</organism>
<dbReference type="PANTHER" id="PTHR31650:SF1">
    <property type="entry name" value="WAX ESTER SYNTHASE_DIACYLGLYCEROL ACYLTRANSFERASE 4-RELATED"/>
    <property type="match status" value="1"/>
</dbReference>
<comment type="similarity">
    <text evidence="3">Belongs to the long-chain O-acyltransferase family.</text>
</comment>
<dbReference type="InterPro" id="IPR009721">
    <property type="entry name" value="O-acyltransferase_WSD1_C"/>
</dbReference>
<evidence type="ECO:0000256" key="2">
    <source>
        <dbReference type="ARBA" id="ARBA00005189"/>
    </source>
</evidence>